<dbReference type="PANTHER" id="PTHR44591">
    <property type="entry name" value="STRESS RESPONSE REGULATOR PROTEIN 1"/>
    <property type="match status" value="1"/>
</dbReference>
<dbReference type="Gene3D" id="3.40.50.2300">
    <property type="match status" value="1"/>
</dbReference>
<evidence type="ECO:0000256" key="1">
    <source>
        <dbReference type="ARBA" id="ARBA00022553"/>
    </source>
</evidence>
<sequence>MKKVLVIEDDAPLCWLLGKILDRKYEVIVMNNGMEAWSWLTDGNIPDLIITDLKMPSMDGVELLEYLSNSGLFRTIPVIVLSGDDDPVKRLQCLELGAFTYFVKPFEPQAFLKEVERALTFNDQNVPVNK</sequence>
<dbReference type="Pfam" id="PF00072">
    <property type="entry name" value="Response_reg"/>
    <property type="match status" value="1"/>
</dbReference>
<dbReference type="SMART" id="SM00448">
    <property type="entry name" value="REC"/>
    <property type="match status" value="1"/>
</dbReference>
<proteinExistence type="predicted"/>
<dbReference type="InterPro" id="IPR050595">
    <property type="entry name" value="Bact_response_regulator"/>
</dbReference>
<protein>
    <submittedName>
        <fullName evidence="4">Response regulator</fullName>
    </submittedName>
</protein>
<accession>A0ABS5VMH2</accession>
<dbReference type="InterPro" id="IPR011006">
    <property type="entry name" value="CheY-like_superfamily"/>
</dbReference>
<name>A0ABS5VMH2_9BACT</name>
<organism evidence="4 5">
    <name type="scientific">Chryseosolibacter indicus</name>
    <dbReference type="NCBI Taxonomy" id="2782351"/>
    <lineage>
        <taxon>Bacteria</taxon>
        <taxon>Pseudomonadati</taxon>
        <taxon>Bacteroidota</taxon>
        <taxon>Cytophagia</taxon>
        <taxon>Cytophagales</taxon>
        <taxon>Chryseotaleaceae</taxon>
        <taxon>Chryseosolibacter</taxon>
    </lineage>
</organism>
<dbReference type="PROSITE" id="PS50110">
    <property type="entry name" value="RESPONSE_REGULATORY"/>
    <property type="match status" value="1"/>
</dbReference>
<evidence type="ECO:0000313" key="5">
    <source>
        <dbReference type="Proteomes" id="UP000772618"/>
    </source>
</evidence>
<keyword evidence="5" id="KW-1185">Reference proteome</keyword>
<feature type="domain" description="Response regulatory" evidence="3">
    <location>
        <begin position="3"/>
        <end position="119"/>
    </location>
</feature>
<dbReference type="InterPro" id="IPR001789">
    <property type="entry name" value="Sig_transdc_resp-reg_receiver"/>
</dbReference>
<comment type="caution">
    <text evidence="4">The sequence shown here is derived from an EMBL/GenBank/DDBJ whole genome shotgun (WGS) entry which is preliminary data.</text>
</comment>
<dbReference type="PANTHER" id="PTHR44591:SF3">
    <property type="entry name" value="RESPONSE REGULATORY DOMAIN-CONTAINING PROTEIN"/>
    <property type="match status" value="1"/>
</dbReference>
<dbReference type="CDD" id="cd00156">
    <property type="entry name" value="REC"/>
    <property type="match status" value="1"/>
</dbReference>
<keyword evidence="1 2" id="KW-0597">Phosphoprotein</keyword>
<evidence type="ECO:0000259" key="3">
    <source>
        <dbReference type="PROSITE" id="PS50110"/>
    </source>
</evidence>
<dbReference type="RefSeq" id="WP_254152544.1">
    <property type="nucleotide sequence ID" value="NZ_JAHESD010000006.1"/>
</dbReference>
<dbReference type="SUPFAM" id="SSF52172">
    <property type="entry name" value="CheY-like"/>
    <property type="match status" value="1"/>
</dbReference>
<evidence type="ECO:0000256" key="2">
    <source>
        <dbReference type="PROSITE-ProRule" id="PRU00169"/>
    </source>
</evidence>
<gene>
    <name evidence="4" type="ORF">KK060_04745</name>
</gene>
<reference evidence="4 5" key="1">
    <citation type="submission" date="2021-05" db="EMBL/GenBank/DDBJ databases">
        <title>A Polyphasic approach of four new species of the genus Ohtaekwangia: Ohtaekwangia histidinii sp. nov., Ohtaekwangia cretensis sp. nov., Ohtaekwangia indiensis sp. nov., Ohtaekwangia reichenbachii sp. nov. from diverse environment.</title>
        <authorList>
            <person name="Octaviana S."/>
        </authorList>
    </citation>
    <scope>NUCLEOTIDE SEQUENCE [LARGE SCALE GENOMIC DNA]</scope>
    <source>
        <strain evidence="4 5">PWU20</strain>
    </source>
</reference>
<evidence type="ECO:0000313" key="4">
    <source>
        <dbReference type="EMBL" id="MBT1702576.1"/>
    </source>
</evidence>
<dbReference type="Proteomes" id="UP000772618">
    <property type="component" value="Unassembled WGS sequence"/>
</dbReference>
<feature type="modified residue" description="4-aspartylphosphate" evidence="2">
    <location>
        <position position="52"/>
    </location>
</feature>
<dbReference type="EMBL" id="JAHESD010000006">
    <property type="protein sequence ID" value="MBT1702576.1"/>
    <property type="molecule type" value="Genomic_DNA"/>
</dbReference>